<dbReference type="AlphaFoldDB" id="A0A7J6BSF5"/>
<reference evidence="2 3" key="1">
    <citation type="submission" date="2020-04" db="EMBL/GenBank/DDBJ databases">
        <title>Chromosome-level genome assembly of a cyprinid fish Onychostoma macrolepis by integration of Nanopore Sequencing, Bionano and Hi-C technology.</title>
        <authorList>
            <person name="Wang D."/>
        </authorList>
    </citation>
    <scope>NUCLEOTIDE SEQUENCE [LARGE SCALE GENOMIC DNA]</scope>
    <source>
        <strain evidence="2">SWU-2019</strain>
        <tissue evidence="2">Muscle</tissue>
    </source>
</reference>
<dbReference type="Gene3D" id="3.30.40.10">
    <property type="entry name" value="Zinc/RING finger domain, C3HC4 (zinc finger)"/>
    <property type="match status" value="1"/>
</dbReference>
<name>A0A7J6BSF5_9TELE</name>
<keyword evidence="3" id="KW-1185">Reference proteome</keyword>
<feature type="region of interest" description="Disordered" evidence="1">
    <location>
        <begin position="123"/>
        <end position="159"/>
    </location>
</feature>
<dbReference type="InterPro" id="IPR013083">
    <property type="entry name" value="Znf_RING/FYVE/PHD"/>
</dbReference>
<gene>
    <name evidence="2" type="ORF">G5714_021916</name>
</gene>
<evidence type="ECO:0000256" key="1">
    <source>
        <dbReference type="SAM" id="MobiDB-lite"/>
    </source>
</evidence>
<evidence type="ECO:0000313" key="3">
    <source>
        <dbReference type="Proteomes" id="UP000579812"/>
    </source>
</evidence>
<organism evidence="2 3">
    <name type="scientific">Onychostoma macrolepis</name>
    <dbReference type="NCBI Taxonomy" id="369639"/>
    <lineage>
        <taxon>Eukaryota</taxon>
        <taxon>Metazoa</taxon>
        <taxon>Chordata</taxon>
        <taxon>Craniata</taxon>
        <taxon>Vertebrata</taxon>
        <taxon>Euteleostomi</taxon>
        <taxon>Actinopterygii</taxon>
        <taxon>Neopterygii</taxon>
        <taxon>Teleostei</taxon>
        <taxon>Ostariophysi</taxon>
        <taxon>Cypriniformes</taxon>
        <taxon>Cyprinidae</taxon>
        <taxon>Acrossocheilinae</taxon>
        <taxon>Onychostoma</taxon>
    </lineage>
</organism>
<sequence length="386" mass="42769">MEHTLVRGFAQRFLFRQPEASNGANTGKKYTQRFLFQQPEVGNGADTGKGLTQRFLFGSQKQILEQTLGRDSHSDSLVMKQLNNLVSSQSLYLTDDANVAVFPRADGHFSSLDLRDKAHYEVHGSVPSTSGNAAASGPPPSASSQFRFSRPCTSASPSLPPRAQSLKYFTNGKLVTSRMVVIKFTEQEATVPVMTAKVKDALGTNDPVILTDHNAVEILDSEGTRGSFYWKQNSRKIMAVLEADFQAMRQKRRRISRRDDEGGLDSVLEKVEDVVLAAQGLSEVTTAIQELSDLVHQNRKTTLVLTEEQSRNVKDFFTCLVCRGFMEDPVFAACCESLVGCRSCTTLWLQNSSLCLKCRTDDFSTNIHRVTGFTELVNVVRGLAHE</sequence>
<feature type="compositionally biased region" description="Polar residues" evidence="1">
    <location>
        <begin position="145"/>
        <end position="157"/>
    </location>
</feature>
<dbReference type="Proteomes" id="UP000579812">
    <property type="component" value="Unassembled WGS sequence"/>
</dbReference>
<dbReference type="SUPFAM" id="SSF57850">
    <property type="entry name" value="RING/U-box"/>
    <property type="match status" value="1"/>
</dbReference>
<proteinExistence type="predicted"/>
<feature type="compositionally biased region" description="Low complexity" evidence="1">
    <location>
        <begin position="127"/>
        <end position="136"/>
    </location>
</feature>
<dbReference type="EMBL" id="JAAMOB010000022">
    <property type="protein sequence ID" value="KAF4097908.1"/>
    <property type="molecule type" value="Genomic_DNA"/>
</dbReference>
<comment type="caution">
    <text evidence="2">The sequence shown here is derived from an EMBL/GenBank/DDBJ whole genome shotgun (WGS) entry which is preliminary data.</text>
</comment>
<accession>A0A7J6BSF5</accession>
<evidence type="ECO:0000313" key="2">
    <source>
        <dbReference type="EMBL" id="KAF4097908.1"/>
    </source>
</evidence>
<protein>
    <submittedName>
        <fullName evidence="2">Uncharacterized protein</fullName>
    </submittedName>
</protein>